<feature type="region of interest" description="Disordered" evidence="1">
    <location>
        <begin position="578"/>
        <end position="599"/>
    </location>
</feature>
<feature type="region of interest" description="Disordered" evidence="1">
    <location>
        <begin position="514"/>
        <end position="548"/>
    </location>
</feature>
<evidence type="ECO:0000256" key="1">
    <source>
        <dbReference type="SAM" id="MobiDB-lite"/>
    </source>
</evidence>
<sequence>MSSQLSSTGHAGRGNSVWDSKADSALSIHLRLARRRTTEEGKGPLEVVGTYTMNGTVLENHPPELCFATQYNPDKHAAFEKFEVDHSERMTVMEDIYTALKNATSKFLRERAKVRRDLTSLGQSYAGHDYLVSVAGPRLAAEVTQASRKHSLRNSLKRSESNLDRYSAALLNLYSQAREIWQSYIDADSSRGPAGATEETSHADPPPSSQKSIEAEAQKRRDSLLADILHLELQTLLAGNPGDRSPGAKAELQNLWWNKLGTLSTIPTNPSLSKYPKTLNAKPSKQFKEVTAPEAESTTPYSLPALSLEKKHWGKQLGFFRMPRERQRPSLLRNVLKNFPTSSSSTVLQGDPWSLDNQRTNFTASKKLLDAIVKGVNRLDEVLVGDHMHETRDGTDEDAENREHHIKRVVSLASARGERGKLSKVFEMWKRWKAERHLDPDGLRTQFITRSTRSRDDLPADNHPHFWKIAKSEEWRLALKAVAQAHQCGDNPLPYTTFLGEMEEYLEEEFRDGTPITRSGTRQSAERASRLKSARMKLSEQEQSRRRLRHDAWKSLQTVGIQKWPRTTEELLSMWDAAPPWPVKKNTGVTGTEPEAGKE</sequence>
<proteinExistence type="predicted"/>
<comment type="caution">
    <text evidence="2">The sequence shown here is derived from an EMBL/GenBank/DDBJ whole genome shotgun (WGS) entry which is preliminary data.</text>
</comment>
<accession>A0AAD9FK75</accession>
<feature type="compositionally biased region" description="Basic and acidic residues" evidence="1">
    <location>
        <begin position="537"/>
        <end position="548"/>
    </location>
</feature>
<dbReference type="EMBL" id="JAODAN010000009">
    <property type="protein sequence ID" value="KAK1922315.1"/>
    <property type="molecule type" value="Genomic_DNA"/>
</dbReference>
<feature type="region of interest" description="Disordered" evidence="1">
    <location>
        <begin position="188"/>
        <end position="217"/>
    </location>
</feature>
<gene>
    <name evidence="2" type="ORF">DB88DRAFT_474646</name>
</gene>
<dbReference type="AlphaFoldDB" id="A0AAD9FK75"/>
<evidence type="ECO:0000313" key="2">
    <source>
        <dbReference type="EMBL" id="KAK1922315.1"/>
    </source>
</evidence>
<keyword evidence="3" id="KW-1185">Reference proteome</keyword>
<organism evidence="2 3">
    <name type="scientific">Papiliotrema laurentii</name>
    <name type="common">Cryptococcus laurentii</name>
    <dbReference type="NCBI Taxonomy" id="5418"/>
    <lineage>
        <taxon>Eukaryota</taxon>
        <taxon>Fungi</taxon>
        <taxon>Dikarya</taxon>
        <taxon>Basidiomycota</taxon>
        <taxon>Agaricomycotina</taxon>
        <taxon>Tremellomycetes</taxon>
        <taxon>Tremellales</taxon>
        <taxon>Rhynchogastremaceae</taxon>
        <taxon>Papiliotrema</taxon>
    </lineage>
</organism>
<protein>
    <submittedName>
        <fullName evidence="2">Uncharacterized protein</fullName>
    </submittedName>
</protein>
<evidence type="ECO:0000313" key="3">
    <source>
        <dbReference type="Proteomes" id="UP001182556"/>
    </source>
</evidence>
<reference evidence="2" key="1">
    <citation type="submission" date="2023-02" db="EMBL/GenBank/DDBJ databases">
        <title>Identification and recombinant expression of a fungal hydrolase from Papiliotrema laurentii that hydrolyzes apple cutin and clears colloidal polyester polyurethane.</title>
        <authorList>
            <consortium name="DOE Joint Genome Institute"/>
            <person name="Roman V.A."/>
            <person name="Bojanowski C."/>
            <person name="Crable B.R."/>
            <person name="Wagner D.N."/>
            <person name="Hung C.S."/>
            <person name="Nadeau L.J."/>
            <person name="Schratz L."/>
            <person name="Haridas S."/>
            <person name="Pangilinan J."/>
            <person name="Lipzen A."/>
            <person name="Na H."/>
            <person name="Yan M."/>
            <person name="Ng V."/>
            <person name="Grigoriev I.V."/>
            <person name="Spatafora J.W."/>
            <person name="Barlow D."/>
            <person name="Biffinger J."/>
            <person name="Kelley-Loughnane N."/>
            <person name="Varaljay V.A."/>
            <person name="Crookes-Goodson W.J."/>
        </authorList>
    </citation>
    <scope>NUCLEOTIDE SEQUENCE</scope>
    <source>
        <strain evidence="2">5307AH</strain>
    </source>
</reference>
<name>A0AAD9FK75_PAPLA</name>
<dbReference type="Proteomes" id="UP001182556">
    <property type="component" value="Unassembled WGS sequence"/>
</dbReference>